<feature type="region of interest" description="Disordered" evidence="1">
    <location>
        <begin position="232"/>
        <end position="251"/>
    </location>
</feature>
<accession>A0A9W3AA11</accession>
<protein>
    <submittedName>
        <fullName evidence="3">Uncharacterized protein LOC129926071</fullName>
    </submittedName>
</protein>
<dbReference type="AlphaFoldDB" id="A0A9W3AA11"/>
<reference evidence="3" key="1">
    <citation type="submission" date="2025-08" db="UniProtKB">
        <authorList>
            <consortium name="RefSeq"/>
        </authorList>
    </citation>
    <scope>IDENTIFICATION</scope>
</reference>
<proteinExistence type="predicted"/>
<organism evidence="2 3">
    <name type="scientific">Biomphalaria glabrata</name>
    <name type="common">Bloodfluke planorb</name>
    <name type="synonym">Freshwater snail</name>
    <dbReference type="NCBI Taxonomy" id="6526"/>
    <lineage>
        <taxon>Eukaryota</taxon>
        <taxon>Metazoa</taxon>
        <taxon>Spiralia</taxon>
        <taxon>Lophotrochozoa</taxon>
        <taxon>Mollusca</taxon>
        <taxon>Gastropoda</taxon>
        <taxon>Heterobranchia</taxon>
        <taxon>Euthyneura</taxon>
        <taxon>Panpulmonata</taxon>
        <taxon>Hygrophila</taxon>
        <taxon>Lymnaeoidea</taxon>
        <taxon>Planorbidae</taxon>
        <taxon>Biomphalaria</taxon>
    </lineage>
</organism>
<dbReference type="GeneID" id="129926071"/>
<sequence length="251" mass="29135">MEKTEQSSTMKARKVNYDEFSGTFTIETRLEALRRQVLTHAQLVNVLNRSQEAKLRFTSKKNQQAIDIVCRRLDKEGQLYKQTLKERLAYLEILRDFAQRETHSDDMTYADLYDLGLSRKELKEMIEEKVKESTPSAKRQKLCQHILNTRRLVKVFDRTKSTSALLKMKDSIVSRPVTEQQVVTQKPTVYSPRVRAARLVLPPISVSWSEEKTKSRVRRKGQHELRSSPFFLTNEPAADCPNSASKLPELH</sequence>
<gene>
    <name evidence="3" type="primary">LOC129926071</name>
</gene>
<evidence type="ECO:0000256" key="1">
    <source>
        <dbReference type="SAM" id="MobiDB-lite"/>
    </source>
</evidence>
<keyword evidence="2" id="KW-1185">Reference proteome</keyword>
<evidence type="ECO:0000313" key="3">
    <source>
        <dbReference type="RefSeq" id="XP_055883989.1"/>
    </source>
</evidence>
<name>A0A9W3AA11_BIOGL</name>
<dbReference type="RefSeq" id="XP_055883989.1">
    <property type="nucleotide sequence ID" value="XM_056028014.1"/>
</dbReference>
<dbReference type="OMA" id="AWHLHEM"/>
<dbReference type="Proteomes" id="UP001165740">
    <property type="component" value="Chromosome 4"/>
</dbReference>
<dbReference type="OrthoDB" id="6096133at2759"/>
<evidence type="ECO:0000313" key="2">
    <source>
        <dbReference type="Proteomes" id="UP001165740"/>
    </source>
</evidence>